<dbReference type="Pfam" id="PF12192">
    <property type="entry name" value="CBP"/>
    <property type="match status" value="1"/>
</dbReference>
<dbReference type="InterPro" id="IPR022013">
    <property type="entry name" value="CBP"/>
</dbReference>
<evidence type="ECO:0000313" key="3">
    <source>
        <dbReference type="EMBL" id="KAJ7041630.1"/>
    </source>
</evidence>
<name>A0AAD6XAT5_9AGAR</name>
<feature type="signal peptide" evidence="1">
    <location>
        <begin position="1"/>
        <end position="18"/>
    </location>
</feature>
<dbReference type="EMBL" id="JARJCM010000016">
    <property type="protein sequence ID" value="KAJ7041630.1"/>
    <property type="molecule type" value="Genomic_DNA"/>
</dbReference>
<dbReference type="Gene3D" id="1.10.1740.120">
    <property type="match status" value="1"/>
</dbReference>
<reference evidence="3" key="1">
    <citation type="submission" date="2023-03" db="EMBL/GenBank/DDBJ databases">
        <title>Massive genome expansion in bonnet fungi (Mycena s.s.) driven by repeated elements and novel gene families across ecological guilds.</title>
        <authorList>
            <consortium name="Lawrence Berkeley National Laboratory"/>
            <person name="Harder C.B."/>
            <person name="Miyauchi S."/>
            <person name="Viragh M."/>
            <person name="Kuo A."/>
            <person name="Thoen E."/>
            <person name="Andreopoulos B."/>
            <person name="Lu D."/>
            <person name="Skrede I."/>
            <person name="Drula E."/>
            <person name="Henrissat B."/>
            <person name="Morin E."/>
            <person name="Kohler A."/>
            <person name="Barry K."/>
            <person name="LaButti K."/>
            <person name="Morin E."/>
            <person name="Salamov A."/>
            <person name="Lipzen A."/>
            <person name="Mereny Z."/>
            <person name="Hegedus B."/>
            <person name="Baldrian P."/>
            <person name="Stursova M."/>
            <person name="Weitz H."/>
            <person name="Taylor A."/>
            <person name="Grigoriev I.V."/>
            <person name="Nagy L.G."/>
            <person name="Martin F."/>
            <person name="Kauserud H."/>
        </authorList>
    </citation>
    <scope>NUCLEOTIDE SEQUENCE</scope>
    <source>
        <strain evidence="3">CBHHK200</strain>
    </source>
</reference>
<organism evidence="3 4">
    <name type="scientific">Mycena alexandri</name>
    <dbReference type="NCBI Taxonomy" id="1745969"/>
    <lineage>
        <taxon>Eukaryota</taxon>
        <taxon>Fungi</taxon>
        <taxon>Dikarya</taxon>
        <taxon>Basidiomycota</taxon>
        <taxon>Agaricomycotina</taxon>
        <taxon>Agaricomycetes</taxon>
        <taxon>Agaricomycetidae</taxon>
        <taxon>Agaricales</taxon>
        <taxon>Marasmiineae</taxon>
        <taxon>Mycenaceae</taxon>
        <taxon>Mycena</taxon>
    </lineage>
</organism>
<comment type="caution">
    <text evidence="3">The sequence shown here is derived from an EMBL/GenBank/DDBJ whole genome shotgun (WGS) entry which is preliminary data.</text>
</comment>
<dbReference type="Proteomes" id="UP001218188">
    <property type="component" value="Unassembled WGS sequence"/>
</dbReference>
<gene>
    <name evidence="3" type="ORF">C8F04DRAFT_1252951</name>
</gene>
<sequence>MQFSLLAVFAIATTAVSGGPLLRQNTCDIQDCILDLASTVVSCTSAVVAEEINLVADAQCIIAAVQDIRNLPAPCKGCIDFLEDKSERIIRSGLLVDVRLQLVCHHLHLKTLDSYRMPSAENEYCWLHLMPQHFADGH</sequence>
<dbReference type="AlphaFoldDB" id="A0AAD6XAT5"/>
<keyword evidence="1" id="KW-0732">Signal</keyword>
<evidence type="ECO:0000313" key="4">
    <source>
        <dbReference type="Proteomes" id="UP001218188"/>
    </source>
</evidence>
<evidence type="ECO:0000259" key="2">
    <source>
        <dbReference type="Pfam" id="PF12192"/>
    </source>
</evidence>
<accession>A0AAD6XAT5</accession>
<feature type="domain" description="Fungal calcium binding protein" evidence="2">
    <location>
        <begin position="25"/>
        <end position="78"/>
    </location>
</feature>
<feature type="chain" id="PRO_5042041046" description="Fungal calcium binding protein domain-containing protein" evidence="1">
    <location>
        <begin position="19"/>
        <end position="138"/>
    </location>
</feature>
<evidence type="ECO:0000256" key="1">
    <source>
        <dbReference type="SAM" id="SignalP"/>
    </source>
</evidence>
<keyword evidence="4" id="KW-1185">Reference proteome</keyword>
<protein>
    <recommendedName>
        <fullName evidence="2">Fungal calcium binding protein domain-containing protein</fullName>
    </recommendedName>
</protein>
<proteinExistence type="predicted"/>